<dbReference type="Proteomes" id="UP000293172">
    <property type="component" value="Unassembled WGS sequence"/>
</dbReference>
<name>A0A4Q9R2X7_9GAMM</name>
<dbReference type="EMBL" id="QJUM01000020">
    <property type="protein sequence ID" value="TBV03284.1"/>
    <property type="molecule type" value="Genomic_DNA"/>
</dbReference>
<dbReference type="EMBL" id="QJUL01000014">
    <property type="protein sequence ID" value="TBU92791.1"/>
    <property type="molecule type" value="Genomic_DNA"/>
</dbReference>
<organism evidence="1 4">
    <name type="scientific">Phytopseudomonas dryadis</name>
    <dbReference type="NCBI Taxonomy" id="2487520"/>
    <lineage>
        <taxon>Bacteria</taxon>
        <taxon>Pseudomonadati</taxon>
        <taxon>Pseudomonadota</taxon>
        <taxon>Gammaproteobacteria</taxon>
        <taxon>Pseudomonadales</taxon>
        <taxon>Pseudomonadaceae</taxon>
        <taxon>Phytopseudomonas</taxon>
    </lineage>
</organism>
<protein>
    <recommendedName>
        <fullName evidence="5">Tetratricopeptide repeat protein</fullName>
    </recommendedName>
</protein>
<accession>A0A4Q9R2X7</accession>
<dbReference type="InterPro" id="IPR011990">
    <property type="entry name" value="TPR-like_helical_dom_sf"/>
</dbReference>
<dbReference type="SUPFAM" id="SSF48452">
    <property type="entry name" value="TPR-like"/>
    <property type="match status" value="1"/>
</dbReference>
<evidence type="ECO:0000313" key="1">
    <source>
        <dbReference type="EMBL" id="TBU92791.1"/>
    </source>
</evidence>
<dbReference type="RefSeq" id="WP_131176209.1">
    <property type="nucleotide sequence ID" value="NZ_QJUL01000014.1"/>
</dbReference>
<evidence type="ECO:0000313" key="2">
    <source>
        <dbReference type="EMBL" id="TBV03284.1"/>
    </source>
</evidence>
<evidence type="ECO:0000313" key="4">
    <source>
        <dbReference type="Proteomes" id="UP000293172"/>
    </source>
</evidence>
<comment type="caution">
    <text evidence="1">The sequence shown here is derived from an EMBL/GenBank/DDBJ whole genome shotgun (WGS) entry which is preliminary data.</text>
</comment>
<keyword evidence="3" id="KW-1185">Reference proteome</keyword>
<sequence>MPAFSSLDTFLAASQGLEDDDGYLEHPDFSQDPDAPQAAYEKARLLVGRQAVDEAIVLLERILQRLPEYADASSLLVSQADGPAELADDPLWQRRAGFRAIPCGGSKHNDLYPLIDEAIAAYIERGDTVSALLLLQSQAQYMGGETLSLQQRYGFERNAQWARQMALSGELAHGPRQL</sequence>
<reference evidence="3 4" key="1">
    <citation type="submission" date="2018-06" db="EMBL/GenBank/DDBJ databases">
        <title>Three novel Pseudomonas species isolated from symptomatic oak.</title>
        <authorList>
            <person name="Bueno-Gonzalez V."/>
            <person name="Brady C."/>
        </authorList>
    </citation>
    <scope>NUCLEOTIDE SEQUENCE [LARGE SCALE GENOMIC DNA]</scope>
    <source>
        <strain evidence="2 3">P26B</strain>
        <strain evidence="1 4">P6B</strain>
    </source>
</reference>
<evidence type="ECO:0008006" key="5">
    <source>
        <dbReference type="Google" id="ProtNLM"/>
    </source>
</evidence>
<dbReference type="Proteomes" id="UP000291334">
    <property type="component" value="Unassembled WGS sequence"/>
</dbReference>
<dbReference type="AlphaFoldDB" id="A0A4Q9R2X7"/>
<evidence type="ECO:0000313" key="3">
    <source>
        <dbReference type="Proteomes" id="UP000291334"/>
    </source>
</evidence>
<dbReference type="OrthoDB" id="1416614at2"/>
<proteinExistence type="predicted"/>
<gene>
    <name evidence="2" type="ORF">DNK34_16995</name>
    <name evidence="1" type="ORF">DNK44_12055</name>
</gene>